<dbReference type="Pfam" id="PF03958">
    <property type="entry name" value="Secretin_N"/>
    <property type="match status" value="3"/>
</dbReference>
<dbReference type="Gene3D" id="3.30.1370.120">
    <property type="match status" value="3"/>
</dbReference>
<dbReference type="RefSeq" id="WP_379782992.1">
    <property type="nucleotide sequence ID" value="NZ_JBHSMU010000009.1"/>
</dbReference>
<dbReference type="InterPro" id="IPR005644">
    <property type="entry name" value="NolW-like"/>
</dbReference>
<keyword evidence="6 12" id="KW-0732">Signal</keyword>
<comment type="caution">
    <text evidence="16">The sequence shown here is derived from an EMBL/GenBank/DDBJ whole genome shotgun (WGS) entry which is preliminary data.</text>
</comment>
<dbReference type="PANTHER" id="PTHR30332">
    <property type="entry name" value="PROBABLE GENERAL SECRETION PATHWAY PROTEIN D"/>
    <property type="match status" value="1"/>
</dbReference>
<evidence type="ECO:0000256" key="7">
    <source>
        <dbReference type="ARBA" id="ARBA00022927"/>
    </source>
</evidence>
<feature type="compositionally biased region" description="Gly residues" evidence="11">
    <location>
        <begin position="328"/>
        <end position="342"/>
    </location>
</feature>
<feature type="domain" description="Type II/III secretion system secretin-like" evidence="13">
    <location>
        <begin position="506"/>
        <end position="671"/>
    </location>
</feature>
<keyword evidence="5" id="KW-0812">Transmembrane</keyword>
<keyword evidence="4" id="KW-1134">Transmembrane beta strand</keyword>
<sequence>MKTSFRSTPRSTSRFPTLRRVAAGALLCCAATTALPPALAQGQENAAALSFVNADIESVIKAVGHYTGMTFIVDPRVKGTITLQSEKSLTKSQAFGLLTSALRLQGFAVVTTGEGYAKVVPEAEAKLQSSPTQVGKRGTRVQGDQIATQIFHLSYESAANLTAVLRPLISPNNSIMANPGNNSLVITDYADNLRRLSRIIAALDAPVAADLDVVPIRNGIASDIATLVSRLMEPAAGGDSGRVTVLADSRTNSVIVRAPSQARANLAKSLIAKLDQATTERGNIHVVYLKNADASRVAQTLRAVVSQDASAVPVQQQGTSGGSIQAGAQGGTGGAGGLGGQQGQQSSIGMGGTGNTFGQQSQATGGAGGAGGGQGSGFIQADASTNSLIITAPDAVYRNLRGVIDQLDVRRAQVYIEALVVEMNSQKASEFGVQWLGLSGTDNSKYRVGGLQSFSSGNANNIVNLAAAARAGFGTGTTAPPSLPGFTLGVFKAVNGELGLGAVASALENEGAANILSTPNMITLDNELATIKVGQNIPIITGSFTTGTSGANNPFQTVDRKDIGLLMKVRPQISEGGVIKLSIYHENSGIDNSVIRDEGIVTTVRAIESNILADDGQIIVLGGLIQDNEDHGEEKVRGLGDIPIVGNLFKYRTRTRNKTNLMVFLRPVVVRSKEQNNSISLDRYEYMRALGATTRPVDDTILMGNIGAPELPPLTNGQPPPGGTLGTMPPPAPPTARPGAATGPASGPGAANGRSPAQVVPRSPAQVSPMSPQVPEYRPVTPPNRK</sequence>
<evidence type="ECO:0000259" key="15">
    <source>
        <dbReference type="Pfam" id="PF21305"/>
    </source>
</evidence>
<feature type="region of interest" description="Disordered" evidence="11">
    <location>
        <begin position="314"/>
        <end position="372"/>
    </location>
</feature>
<keyword evidence="7" id="KW-0653">Protein transport</keyword>
<evidence type="ECO:0000256" key="4">
    <source>
        <dbReference type="ARBA" id="ARBA00022452"/>
    </source>
</evidence>
<accession>A0ABW0L3P1</accession>
<feature type="domain" description="NolW-like" evidence="14">
    <location>
        <begin position="148"/>
        <end position="207"/>
    </location>
</feature>
<evidence type="ECO:0000256" key="11">
    <source>
        <dbReference type="SAM" id="MobiDB-lite"/>
    </source>
</evidence>
<protein>
    <submittedName>
        <fullName evidence="16">Type II secretion system secretin GspD</fullName>
    </submittedName>
</protein>
<evidence type="ECO:0000256" key="12">
    <source>
        <dbReference type="SAM" id="SignalP"/>
    </source>
</evidence>
<evidence type="ECO:0000256" key="3">
    <source>
        <dbReference type="ARBA" id="ARBA00022448"/>
    </source>
</evidence>
<keyword evidence="8" id="KW-0472">Membrane</keyword>
<dbReference type="Proteomes" id="UP001596050">
    <property type="component" value="Unassembled WGS sequence"/>
</dbReference>
<reference evidence="17" key="1">
    <citation type="journal article" date="2019" name="Int. J. Syst. Evol. Microbiol.">
        <title>The Global Catalogue of Microorganisms (GCM) 10K type strain sequencing project: providing services to taxonomists for standard genome sequencing and annotation.</title>
        <authorList>
            <consortium name="The Broad Institute Genomics Platform"/>
            <consortium name="The Broad Institute Genome Sequencing Center for Infectious Disease"/>
            <person name="Wu L."/>
            <person name="Ma J."/>
        </authorList>
    </citation>
    <scope>NUCLEOTIDE SEQUENCE [LARGE SCALE GENOMIC DNA]</scope>
    <source>
        <strain evidence="17">KACC 12649</strain>
    </source>
</reference>
<dbReference type="InterPro" id="IPR050810">
    <property type="entry name" value="Bact_Secretion_Sys_Channel"/>
</dbReference>
<proteinExistence type="inferred from homology"/>
<feature type="domain" description="NolW-like" evidence="14">
    <location>
        <begin position="285"/>
        <end position="413"/>
    </location>
</feature>
<dbReference type="InterPro" id="IPR004846">
    <property type="entry name" value="T2SS/T3SS_dom"/>
</dbReference>
<evidence type="ECO:0000256" key="5">
    <source>
        <dbReference type="ARBA" id="ARBA00022692"/>
    </source>
</evidence>
<dbReference type="Pfam" id="PF21305">
    <property type="entry name" value="type_II_gspD_N0"/>
    <property type="match status" value="1"/>
</dbReference>
<keyword evidence="9" id="KW-0998">Cell outer membrane</keyword>
<organism evidence="16 17">
    <name type="scientific">Massilia niabensis</name>
    <dbReference type="NCBI Taxonomy" id="544910"/>
    <lineage>
        <taxon>Bacteria</taxon>
        <taxon>Pseudomonadati</taxon>
        <taxon>Pseudomonadota</taxon>
        <taxon>Betaproteobacteria</taxon>
        <taxon>Burkholderiales</taxon>
        <taxon>Oxalobacteraceae</taxon>
        <taxon>Telluria group</taxon>
        <taxon>Massilia</taxon>
    </lineage>
</organism>
<dbReference type="InterPro" id="IPR038591">
    <property type="entry name" value="NolW-like_sf"/>
</dbReference>
<evidence type="ECO:0000259" key="13">
    <source>
        <dbReference type="Pfam" id="PF00263"/>
    </source>
</evidence>
<evidence type="ECO:0000256" key="1">
    <source>
        <dbReference type="ARBA" id="ARBA00004442"/>
    </source>
</evidence>
<comment type="similarity">
    <text evidence="2">Belongs to the bacterial secretin family. GSP D subfamily.</text>
</comment>
<dbReference type="InterPro" id="IPR001775">
    <property type="entry name" value="GspD/PilQ"/>
</dbReference>
<dbReference type="InterPro" id="IPR049371">
    <property type="entry name" value="GspD-like_N0"/>
</dbReference>
<evidence type="ECO:0000256" key="10">
    <source>
        <dbReference type="RuleBase" id="RU004004"/>
    </source>
</evidence>
<dbReference type="PRINTS" id="PR00811">
    <property type="entry name" value="BCTERIALGSPD"/>
</dbReference>
<evidence type="ECO:0000256" key="9">
    <source>
        <dbReference type="ARBA" id="ARBA00023237"/>
    </source>
</evidence>
<evidence type="ECO:0000259" key="14">
    <source>
        <dbReference type="Pfam" id="PF03958"/>
    </source>
</evidence>
<name>A0ABW0L3P1_9BURK</name>
<dbReference type="PRINTS" id="PR01032">
    <property type="entry name" value="PHAGEIV"/>
</dbReference>
<evidence type="ECO:0000256" key="2">
    <source>
        <dbReference type="ARBA" id="ARBA00006980"/>
    </source>
</evidence>
<keyword evidence="3 10" id="KW-0813">Transport</keyword>
<evidence type="ECO:0000313" key="17">
    <source>
        <dbReference type="Proteomes" id="UP001596050"/>
    </source>
</evidence>
<feature type="domain" description="NolW-like" evidence="14">
    <location>
        <begin position="213"/>
        <end position="277"/>
    </location>
</feature>
<dbReference type="Pfam" id="PF00263">
    <property type="entry name" value="Secretin"/>
    <property type="match status" value="1"/>
</dbReference>
<feature type="signal peptide" evidence="12">
    <location>
        <begin position="1"/>
        <end position="40"/>
    </location>
</feature>
<dbReference type="EMBL" id="JBHSMU010000009">
    <property type="protein sequence ID" value="MFC5460289.1"/>
    <property type="molecule type" value="Genomic_DNA"/>
</dbReference>
<feature type="domain" description="GspD-like N0" evidence="15">
    <location>
        <begin position="49"/>
        <end position="119"/>
    </location>
</feature>
<gene>
    <name evidence="16" type="primary">gspD</name>
    <name evidence="16" type="ORF">ACFPN5_10770</name>
</gene>
<feature type="compositionally biased region" description="Pro residues" evidence="11">
    <location>
        <begin position="718"/>
        <end position="736"/>
    </location>
</feature>
<evidence type="ECO:0000313" key="16">
    <source>
        <dbReference type="EMBL" id="MFC5460289.1"/>
    </source>
</evidence>
<keyword evidence="17" id="KW-1185">Reference proteome</keyword>
<feature type="compositionally biased region" description="Low complexity" evidence="11">
    <location>
        <begin position="315"/>
        <end position="327"/>
    </location>
</feature>
<comment type="subcellular location">
    <subcellularLocation>
        <location evidence="1 10">Cell outer membrane</location>
    </subcellularLocation>
</comment>
<evidence type="ECO:0000256" key="8">
    <source>
        <dbReference type="ARBA" id="ARBA00023136"/>
    </source>
</evidence>
<dbReference type="PANTHER" id="PTHR30332:SF24">
    <property type="entry name" value="SECRETIN GSPD-RELATED"/>
    <property type="match status" value="1"/>
</dbReference>
<feature type="chain" id="PRO_5045731776" evidence="12">
    <location>
        <begin position="41"/>
        <end position="786"/>
    </location>
</feature>
<feature type="compositionally biased region" description="Low complexity" evidence="11">
    <location>
        <begin position="737"/>
        <end position="757"/>
    </location>
</feature>
<evidence type="ECO:0000256" key="6">
    <source>
        <dbReference type="ARBA" id="ARBA00022729"/>
    </source>
</evidence>
<feature type="region of interest" description="Disordered" evidence="11">
    <location>
        <begin position="705"/>
        <end position="786"/>
    </location>
</feature>
<dbReference type="InterPro" id="IPR013356">
    <property type="entry name" value="T2SS_GspD"/>
</dbReference>
<dbReference type="NCBIfam" id="TIGR02517">
    <property type="entry name" value="type_II_gspD"/>
    <property type="match status" value="1"/>
</dbReference>